<reference evidence="3 4" key="1">
    <citation type="submission" date="2016-12" db="EMBL/GenBank/DDBJ databases">
        <authorList>
            <person name="Song W.-J."/>
            <person name="Kurnit D.M."/>
        </authorList>
    </citation>
    <scope>NUCLEOTIDE SEQUENCE [LARGE SCALE GENOMIC DNA]</scope>
    <source>
        <strain evidence="3 4">IMCC3135</strain>
    </source>
</reference>
<accession>A0A2Z2P1G0</accession>
<dbReference type="Gene3D" id="2.40.320.10">
    <property type="entry name" value="Hypothetical Protein Pfu-838710-001"/>
    <property type="match status" value="1"/>
</dbReference>
<keyword evidence="3" id="KW-0378">Hydrolase</keyword>
<dbReference type="PIRSF" id="PIRSF016487">
    <property type="entry name" value="CYTH_UCP016487"/>
    <property type="match status" value="1"/>
</dbReference>
<evidence type="ECO:0000259" key="2">
    <source>
        <dbReference type="PROSITE" id="PS51707"/>
    </source>
</evidence>
<dbReference type="Pfam" id="PF01928">
    <property type="entry name" value="CYTH"/>
    <property type="match status" value="1"/>
</dbReference>
<dbReference type="AlphaFoldDB" id="A0A2Z2P1G0"/>
<dbReference type="InterPro" id="IPR012042">
    <property type="entry name" value="NeuTTM/CthTTM-like"/>
</dbReference>
<organism evidence="3 4">
    <name type="scientific">Granulosicoccus antarcticus IMCC3135</name>
    <dbReference type="NCBI Taxonomy" id="1192854"/>
    <lineage>
        <taxon>Bacteria</taxon>
        <taxon>Pseudomonadati</taxon>
        <taxon>Pseudomonadota</taxon>
        <taxon>Gammaproteobacteria</taxon>
        <taxon>Chromatiales</taxon>
        <taxon>Granulosicoccaceae</taxon>
        <taxon>Granulosicoccus</taxon>
    </lineage>
</organism>
<dbReference type="PANTHER" id="PTHR40114">
    <property type="entry name" value="SLR0698 PROTEIN"/>
    <property type="match status" value="1"/>
</dbReference>
<dbReference type="KEGG" id="gai:IMCC3135_31570"/>
<dbReference type="SUPFAM" id="SSF55154">
    <property type="entry name" value="CYTH-like phosphatases"/>
    <property type="match status" value="1"/>
</dbReference>
<dbReference type="Proteomes" id="UP000250079">
    <property type="component" value="Chromosome"/>
</dbReference>
<dbReference type="RefSeq" id="WP_088921141.1">
    <property type="nucleotide sequence ID" value="NZ_CP018632.1"/>
</dbReference>
<dbReference type="InterPro" id="IPR033469">
    <property type="entry name" value="CYTH-like_dom_sf"/>
</dbReference>
<protein>
    <submittedName>
        <fullName evidence="3">Inorganic triphosphatase</fullName>
        <ecNumber evidence="3">3.6.1.25</ecNumber>
    </submittedName>
</protein>
<gene>
    <name evidence="3" type="ORF">IMCC3135_31570</name>
</gene>
<feature type="domain" description="CYTH" evidence="2">
    <location>
        <begin position="2"/>
        <end position="150"/>
    </location>
</feature>
<keyword evidence="4" id="KW-1185">Reference proteome</keyword>
<dbReference type="EMBL" id="CP018632">
    <property type="protein sequence ID" value="ASJ76361.1"/>
    <property type="molecule type" value="Genomic_DNA"/>
</dbReference>
<dbReference type="SMART" id="SM01118">
    <property type="entry name" value="CYTH"/>
    <property type="match status" value="1"/>
</dbReference>
<dbReference type="EC" id="3.6.1.25" evidence="3"/>
<feature type="active site" description="Proton acceptor" evidence="1">
    <location>
        <position position="31"/>
    </location>
</feature>
<sequence length="157" mass="18103">MAIEIERKFLVEELPVIELQNAVLEEIQQGYLIREADREVRIRRKGELFFLTEKKGAGLSREEHEISINEQMFDALWPLSKGMRLEKARSTFMLDGYQLELDVYHGELKPLMVLETEFTSEEEALAWSPPEFAGLEVTGDKRYKNAQLAKTGKPDNG</sequence>
<dbReference type="InterPro" id="IPR023577">
    <property type="entry name" value="CYTH_domain"/>
</dbReference>
<evidence type="ECO:0000313" key="4">
    <source>
        <dbReference type="Proteomes" id="UP000250079"/>
    </source>
</evidence>
<name>A0A2Z2P1G0_9GAMM</name>
<proteinExistence type="predicted"/>
<evidence type="ECO:0000313" key="3">
    <source>
        <dbReference type="EMBL" id="ASJ76361.1"/>
    </source>
</evidence>
<dbReference type="PANTHER" id="PTHR40114:SF1">
    <property type="entry name" value="SLR0698 PROTEIN"/>
    <property type="match status" value="1"/>
</dbReference>
<dbReference type="OrthoDB" id="9805588at2"/>
<dbReference type="GO" id="GO:0050355">
    <property type="term" value="F:inorganic triphosphate phosphatase activity"/>
    <property type="evidence" value="ECO:0007669"/>
    <property type="project" value="UniProtKB-EC"/>
</dbReference>
<evidence type="ECO:0000256" key="1">
    <source>
        <dbReference type="PIRSR" id="PIRSR016487-1"/>
    </source>
</evidence>
<dbReference type="PROSITE" id="PS51707">
    <property type="entry name" value="CYTH"/>
    <property type="match status" value="1"/>
</dbReference>